<reference evidence="2 3" key="1">
    <citation type="journal article" date="2013" name="Genome Biol.">
        <title>Draft genome of the mountain pine beetle, Dendroctonus ponderosae Hopkins, a major forest pest.</title>
        <authorList>
            <person name="Keeling C.I."/>
            <person name="Yuen M.M."/>
            <person name="Liao N.Y."/>
            <person name="Docking T.R."/>
            <person name="Chan S.K."/>
            <person name="Taylor G.A."/>
            <person name="Palmquist D.L."/>
            <person name="Jackman S.D."/>
            <person name="Nguyen A."/>
            <person name="Li M."/>
            <person name="Henderson H."/>
            <person name="Janes J.K."/>
            <person name="Zhao Y."/>
            <person name="Pandoh P."/>
            <person name="Moore R."/>
            <person name="Sperling F.A."/>
            <person name="Huber D.P."/>
            <person name="Birol I."/>
            <person name="Jones S.J."/>
            <person name="Bohlmann J."/>
        </authorList>
    </citation>
    <scope>NUCLEOTIDE SEQUENCE</scope>
</reference>
<accession>U4UH03</accession>
<dbReference type="AlphaFoldDB" id="U4UH03"/>
<protein>
    <recommendedName>
        <fullName evidence="1">CFAP61 dimerisation domain-containing protein</fullName>
    </recommendedName>
</protein>
<dbReference type="PANTHER" id="PTHR21178:SF8">
    <property type="entry name" value="CILIA- AND FLAGELLA-ASSOCIATED PROTEIN 61"/>
    <property type="match status" value="1"/>
</dbReference>
<evidence type="ECO:0000259" key="1">
    <source>
        <dbReference type="Pfam" id="PF23150"/>
    </source>
</evidence>
<feature type="domain" description="CFAP61 dimerisation" evidence="1">
    <location>
        <begin position="295"/>
        <end position="416"/>
    </location>
</feature>
<organism evidence="2 3">
    <name type="scientific">Dendroctonus ponderosae</name>
    <name type="common">Mountain pine beetle</name>
    <dbReference type="NCBI Taxonomy" id="77166"/>
    <lineage>
        <taxon>Eukaryota</taxon>
        <taxon>Metazoa</taxon>
        <taxon>Ecdysozoa</taxon>
        <taxon>Arthropoda</taxon>
        <taxon>Hexapoda</taxon>
        <taxon>Insecta</taxon>
        <taxon>Pterygota</taxon>
        <taxon>Neoptera</taxon>
        <taxon>Endopterygota</taxon>
        <taxon>Coleoptera</taxon>
        <taxon>Polyphaga</taxon>
        <taxon>Cucujiformia</taxon>
        <taxon>Curculionidae</taxon>
        <taxon>Scolytinae</taxon>
        <taxon>Dendroctonus</taxon>
    </lineage>
</organism>
<sequence length="520" mass="60955">MNVTRFGDRKDKYVVINDHKALRYDLLFLMCGEKFQKPLQDYRMPFAENPENVFLINCPMDGNKAVLKLKEYQRGEHHEEKVIVYGHFLQAYSCLAGLLEYGVPGSRIALVEPFPYSMNIDKRRRHNISVFNDPDIYHATMDFIGQQAIQVYSSYYFINWTFSQETNAVTAVTFESKHKMLEMSCQAIFFFYDKSISPRIYQVINQAGLVFDGRLVVDSNCRTNDEWIYGAGTLTKYSRRYFASNMLHKYFNRVEIGAKLGQQVRNMLVPGFVKRCDPKKHGWNFHLDIRDRLVPKYEQPIMRYCRLPGGLYYLSVVKPGRRIPLETASSMENYGQVFVTGNCRNLDTQGFFKLHFNEYSRVETISCLTKFPIDVKNIHCLWGKHEKLLNNLQLRFEMVLIGDFYEYFRQPWACALYHDRFEQLLDDLNNIMTSSVGNDDDDCLISGIIEMYKQRKWQPLTEDQQGEIEDKFPTMPYPKIIEQKVLDFVQANLSYLPMYAHPAVVRTILEGFDKSPLFAK</sequence>
<dbReference type="Pfam" id="PF23150">
    <property type="entry name" value="CFAP61_dimer"/>
    <property type="match status" value="1"/>
</dbReference>
<dbReference type="Proteomes" id="UP000030742">
    <property type="component" value="Unassembled WGS sequence"/>
</dbReference>
<proteinExistence type="predicted"/>
<name>U4UH03_DENPD</name>
<dbReference type="PANTHER" id="PTHR21178">
    <property type="entry name" value="CILIA- AND FLAGELLA-ASSOCIATED PROTEIN 61"/>
    <property type="match status" value="1"/>
</dbReference>
<evidence type="ECO:0000313" key="2">
    <source>
        <dbReference type="EMBL" id="ERL89851.1"/>
    </source>
</evidence>
<dbReference type="InterPro" id="IPR038884">
    <property type="entry name" value="CFAP61"/>
</dbReference>
<dbReference type="InterPro" id="IPR056299">
    <property type="entry name" value="CFAP61_dimer"/>
</dbReference>
<gene>
    <name evidence="2" type="ORF">D910_07210</name>
</gene>
<evidence type="ECO:0000313" key="3">
    <source>
        <dbReference type="Proteomes" id="UP000030742"/>
    </source>
</evidence>
<dbReference type="EMBL" id="KB632191">
    <property type="protein sequence ID" value="ERL89851.1"/>
    <property type="molecule type" value="Genomic_DNA"/>
</dbReference>
<dbReference type="STRING" id="77166.U4UH03"/>